<evidence type="ECO:0000256" key="2">
    <source>
        <dbReference type="ARBA" id="ARBA00009347"/>
    </source>
</evidence>
<dbReference type="InterPro" id="IPR046373">
    <property type="entry name" value="Acyl-CoA_Oxase/DH_mid-dom_sf"/>
</dbReference>
<dbReference type="Gene3D" id="1.10.540.10">
    <property type="entry name" value="Acyl-CoA dehydrogenase/oxidase, N-terminal domain"/>
    <property type="match status" value="1"/>
</dbReference>
<dbReference type="SUPFAM" id="SSF47203">
    <property type="entry name" value="Acyl-CoA dehydrogenase C-terminal domain-like"/>
    <property type="match status" value="1"/>
</dbReference>
<evidence type="ECO:0000259" key="9">
    <source>
        <dbReference type="Pfam" id="PF02771"/>
    </source>
</evidence>
<keyword evidence="11" id="KW-1185">Reference proteome</keyword>
<dbReference type="Pfam" id="PF02771">
    <property type="entry name" value="Acyl-CoA_dh_N"/>
    <property type="match status" value="1"/>
</dbReference>
<evidence type="ECO:0000256" key="6">
    <source>
        <dbReference type="RuleBase" id="RU362125"/>
    </source>
</evidence>
<comment type="cofactor">
    <cofactor evidence="1 6">
        <name>FAD</name>
        <dbReference type="ChEBI" id="CHEBI:57692"/>
    </cofactor>
</comment>
<name>A0A4R7I1G2_9ACTN</name>
<comment type="similarity">
    <text evidence="2 6">Belongs to the acyl-CoA dehydrogenase family.</text>
</comment>
<gene>
    <name evidence="10" type="ORF">BDK89_2929</name>
</gene>
<reference evidence="10 11" key="1">
    <citation type="submission" date="2019-03" db="EMBL/GenBank/DDBJ databases">
        <title>Sequencing the genomes of 1000 actinobacteria strains.</title>
        <authorList>
            <person name="Klenk H.-P."/>
        </authorList>
    </citation>
    <scope>NUCLEOTIDE SEQUENCE [LARGE SCALE GENOMIC DNA]</scope>
    <source>
        <strain evidence="10 11">DSM 18936</strain>
    </source>
</reference>
<dbReference type="Proteomes" id="UP000294558">
    <property type="component" value="Unassembled WGS sequence"/>
</dbReference>
<dbReference type="PANTHER" id="PTHR43884:SF20">
    <property type="entry name" value="ACYL-COA DEHYDROGENASE FADE28"/>
    <property type="match status" value="1"/>
</dbReference>
<evidence type="ECO:0000256" key="3">
    <source>
        <dbReference type="ARBA" id="ARBA00022630"/>
    </source>
</evidence>
<dbReference type="GO" id="GO:0050660">
    <property type="term" value="F:flavin adenine dinucleotide binding"/>
    <property type="evidence" value="ECO:0007669"/>
    <property type="project" value="InterPro"/>
</dbReference>
<accession>A0A4R7I1G2</accession>
<dbReference type="InterPro" id="IPR006091">
    <property type="entry name" value="Acyl-CoA_Oxase/DH_mid-dom"/>
</dbReference>
<dbReference type="InterPro" id="IPR037069">
    <property type="entry name" value="AcylCoA_DH/ox_N_sf"/>
</dbReference>
<dbReference type="InterPro" id="IPR013786">
    <property type="entry name" value="AcylCoA_DH/ox_N"/>
</dbReference>
<dbReference type="GO" id="GO:0003995">
    <property type="term" value="F:acyl-CoA dehydrogenase activity"/>
    <property type="evidence" value="ECO:0007669"/>
    <property type="project" value="TreeGrafter"/>
</dbReference>
<sequence>MLDMNFAFTEEQEELRSTIRAFMEAKSPESDVREQMETEQGYDSAVWSQMAEQMGLQGLHIPEEYGGSGFGYVELGIVLEEMGRALLCAPYFSTVVLAANTLLQSGDDAAKQAHLPGIASGETIATLAFTEPSGKWDEAGITMEATASGDGYTLSGTKSFVIDGHVANLIIVAARTSAGVSLFAVDGDASGLTKTALSTMDQTRKQAKLDFDNTPATLIGEDGKGWDTLSTVLDLAAVGLAAEQVGGAQFVLEMAVQYAKDRVQFGRPIGSFQAIKHKCADMLLEVESAKSAAYYGLWCASEMNDELPSVASLAKAYCSEAYFHATAENIQIHGGIGFTWEHPAHLYFKRAKSSELLFGDPTYHREQLATRIGI</sequence>
<keyword evidence="5 6" id="KW-0560">Oxidoreductase</keyword>
<dbReference type="CDD" id="cd00567">
    <property type="entry name" value="ACAD"/>
    <property type="match status" value="1"/>
</dbReference>
<evidence type="ECO:0000313" key="10">
    <source>
        <dbReference type="EMBL" id="TDT17321.1"/>
    </source>
</evidence>
<dbReference type="InterPro" id="IPR036250">
    <property type="entry name" value="AcylCo_DH-like_C"/>
</dbReference>
<evidence type="ECO:0000256" key="4">
    <source>
        <dbReference type="ARBA" id="ARBA00022827"/>
    </source>
</evidence>
<organism evidence="10 11">
    <name type="scientific">Ilumatobacter fluminis</name>
    <dbReference type="NCBI Taxonomy" id="467091"/>
    <lineage>
        <taxon>Bacteria</taxon>
        <taxon>Bacillati</taxon>
        <taxon>Actinomycetota</taxon>
        <taxon>Acidimicrobiia</taxon>
        <taxon>Acidimicrobiales</taxon>
        <taxon>Ilumatobacteraceae</taxon>
        <taxon>Ilumatobacter</taxon>
    </lineage>
</organism>
<keyword evidence="3 6" id="KW-0285">Flavoprotein</keyword>
<comment type="caution">
    <text evidence="10">The sequence shown here is derived from an EMBL/GenBank/DDBJ whole genome shotgun (WGS) entry which is preliminary data.</text>
</comment>
<feature type="domain" description="Acyl-CoA dehydrogenase/oxidase N-terminal" evidence="9">
    <location>
        <begin position="9"/>
        <end position="122"/>
    </location>
</feature>
<proteinExistence type="inferred from homology"/>
<protein>
    <submittedName>
        <fullName evidence="10">Alkylation response protein AidB-like acyl-CoA dehydrogenase</fullName>
    </submittedName>
</protein>
<evidence type="ECO:0000313" key="11">
    <source>
        <dbReference type="Proteomes" id="UP000294558"/>
    </source>
</evidence>
<dbReference type="Pfam" id="PF00441">
    <property type="entry name" value="Acyl-CoA_dh_1"/>
    <property type="match status" value="1"/>
</dbReference>
<dbReference type="EMBL" id="SOAU01000001">
    <property type="protein sequence ID" value="TDT17321.1"/>
    <property type="molecule type" value="Genomic_DNA"/>
</dbReference>
<evidence type="ECO:0000256" key="5">
    <source>
        <dbReference type="ARBA" id="ARBA00023002"/>
    </source>
</evidence>
<evidence type="ECO:0000259" key="7">
    <source>
        <dbReference type="Pfam" id="PF00441"/>
    </source>
</evidence>
<dbReference type="Pfam" id="PF02770">
    <property type="entry name" value="Acyl-CoA_dh_M"/>
    <property type="match status" value="1"/>
</dbReference>
<dbReference type="InterPro" id="IPR009075">
    <property type="entry name" value="AcylCo_DH/oxidase_C"/>
</dbReference>
<feature type="domain" description="Acyl-CoA dehydrogenase/oxidase C-terminal" evidence="7">
    <location>
        <begin position="223"/>
        <end position="372"/>
    </location>
</feature>
<dbReference type="SUPFAM" id="SSF56645">
    <property type="entry name" value="Acyl-CoA dehydrogenase NM domain-like"/>
    <property type="match status" value="1"/>
</dbReference>
<dbReference type="Gene3D" id="2.40.110.10">
    <property type="entry name" value="Butyryl-CoA Dehydrogenase, subunit A, domain 2"/>
    <property type="match status" value="1"/>
</dbReference>
<dbReference type="PANTHER" id="PTHR43884">
    <property type="entry name" value="ACYL-COA DEHYDROGENASE"/>
    <property type="match status" value="1"/>
</dbReference>
<keyword evidence="4 6" id="KW-0274">FAD</keyword>
<dbReference type="Gene3D" id="1.20.140.10">
    <property type="entry name" value="Butyryl-CoA Dehydrogenase, subunit A, domain 3"/>
    <property type="match status" value="1"/>
</dbReference>
<dbReference type="InterPro" id="IPR009100">
    <property type="entry name" value="AcylCoA_DH/oxidase_NM_dom_sf"/>
</dbReference>
<evidence type="ECO:0000259" key="8">
    <source>
        <dbReference type="Pfam" id="PF02770"/>
    </source>
</evidence>
<feature type="domain" description="Acyl-CoA oxidase/dehydrogenase middle" evidence="8">
    <location>
        <begin position="127"/>
        <end position="213"/>
    </location>
</feature>
<dbReference type="AlphaFoldDB" id="A0A4R7I1G2"/>
<evidence type="ECO:0000256" key="1">
    <source>
        <dbReference type="ARBA" id="ARBA00001974"/>
    </source>
</evidence>